<reference evidence="2" key="1">
    <citation type="journal article" date="2013" name="Nature">
        <title>Pan genome of the phytoplankton Emiliania underpins its global distribution.</title>
        <authorList>
            <person name="Read B.A."/>
            <person name="Kegel J."/>
            <person name="Klute M.J."/>
            <person name="Kuo A."/>
            <person name="Lefebvre S.C."/>
            <person name="Maumus F."/>
            <person name="Mayer C."/>
            <person name="Miller J."/>
            <person name="Monier A."/>
            <person name="Salamov A."/>
            <person name="Young J."/>
            <person name="Aguilar M."/>
            <person name="Claverie J.M."/>
            <person name="Frickenhaus S."/>
            <person name="Gonzalez K."/>
            <person name="Herman E.K."/>
            <person name="Lin Y.C."/>
            <person name="Napier J."/>
            <person name="Ogata H."/>
            <person name="Sarno A.F."/>
            <person name="Shmutz J."/>
            <person name="Schroeder D."/>
            <person name="de Vargas C."/>
            <person name="Verret F."/>
            <person name="von Dassow P."/>
            <person name="Valentin K."/>
            <person name="Van de Peer Y."/>
            <person name="Wheeler G."/>
            <person name="Dacks J.B."/>
            <person name="Delwiche C.F."/>
            <person name="Dyhrman S.T."/>
            <person name="Glockner G."/>
            <person name="John U."/>
            <person name="Richards T."/>
            <person name="Worden A.Z."/>
            <person name="Zhang X."/>
            <person name="Grigoriev I.V."/>
            <person name="Allen A.E."/>
            <person name="Bidle K."/>
            <person name="Borodovsky M."/>
            <person name="Bowler C."/>
            <person name="Brownlee C."/>
            <person name="Cock J.M."/>
            <person name="Elias M."/>
            <person name="Gladyshev V.N."/>
            <person name="Groth M."/>
            <person name="Guda C."/>
            <person name="Hadaegh A."/>
            <person name="Iglesias-Rodriguez M.D."/>
            <person name="Jenkins J."/>
            <person name="Jones B.M."/>
            <person name="Lawson T."/>
            <person name="Leese F."/>
            <person name="Lindquist E."/>
            <person name="Lobanov A."/>
            <person name="Lomsadze A."/>
            <person name="Malik S.B."/>
            <person name="Marsh M.E."/>
            <person name="Mackinder L."/>
            <person name="Mock T."/>
            <person name="Mueller-Roeber B."/>
            <person name="Pagarete A."/>
            <person name="Parker M."/>
            <person name="Probert I."/>
            <person name="Quesneville H."/>
            <person name="Raines C."/>
            <person name="Rensing S.A."/>
            <person name="Riano-Pachon D.M."/>
            <person name="Richier S."/>
            <person name="Rokitta S."/>
            <person name="Shiraiwa Y."/>
            <person name="Soanes D.M."/>
            <person name="van der Giezen M."/>
            <person name="Wahlund T.M."/>
            <person name="Williams B."/>
            <person name="Wilson W."/>
            <person name="Wolfe G."/>
            <person name="Wurch L.L."/>
        </authorList>
    </citation>
    <scope>NUCLEOTIDE SEQUENCE</scope>
</reference>
<dbReference type="HOGENOM" id="CLU_2459431_0_0_1"/>
<organism evidence="1 2">
    <name type="scientific">Emiliania huxleyi (strain CCMP1516)</name>
    <dbReference type="NCBI Taxonomy" id="280463"/>
    <lineage>
        <taxon>Eukaryota</taxon>
        <taxon>Haptista</taxon>
        <taxon>Haptophyta</taxon>
        <taxon>Prymnesiophyceae</taxon>
        <taxon>Isochrysidales</taxon>
        <taxon>Noelaerhabdaceae</taxon>
        <taxon>Emiliania</taxon>
    </lineage>
</organism>
<sequence>MKLVRLVWEPHAVPLSPALLTTPKPTPRNQWLGPEPVAPVAHELVARIDRAVQLSHALPTIKFETTNIRPQKKARACCAGRRATSEPTC</sequence>
<name>A0A0D3IVG2_EMIH1</name>
<protein>
    <submittedName>
        <fullName evidence="1">Uncharacterized protein</fullName>
    </submittedName>
</protein>
<dbReference type="GeneID" id="17261391"/>
<evidence type="ECO:0000313" key="1">
    <source>
        <dbReference type="EnsemblProtists" id="EOD15247"/>
    </source>
</evidence>
<dbReference type="RefSeq" id="XP_005767676.1">
    <property type="nucleotide sequence ID" value="XM_005767619.1"/>
</dbReference>
<keyword evidence="2" id="KW-1185">Reference proteome</keyword>
<dbReference type="AlphaFoldDB" id="A0A0D3IVG2"/>
<dbReference type="KEGG" id="ehx:EMIHUDRAFT_370704"/>
<accession>A0A0D3IVG2</accession>
<evidence type="ECO:0000313" key="2">
    <source>
        <dbReference type="Proteomes" id="UP000013827"/>
    </source>
</evidence>
<reference evidence="1" key="2">
    <citation type="submission" date="2024-10" db="UniProtKB">
        <authorList>
            <consortium name="EnsemblProtists"/>
        </authorList>
    </citation>
    <scope>IDENTIFICATION</scope>
</reference>
<dbReference type="Proteomes" id="UP000013827">
    <property type="component" value="Unassembled WGS sequence"/>
</dbReference>
<dbReference type="EnsemblProtists" id="EOD15247">
    <property type="protein sequence ID" value="EOD15247"/>
    <property type="gene ID" value="EMIHUDRAFT_370704"/>
</dbReference>
<dbReference type="PaxDb" id="2903-EOD15247"/>
<proteinExistence type="predicted"/>